<dbReference type="STRING" id="545619.SAMN04489860_1374"/>
<dbReference type="Proteomes" id="UP000185663">
    <property type="component" value="Chromosome I"/>
</dbReference>
<dbReference type="Pfam" id="PF12028">
    <property type="entry name" value="DUF3515"/>
    <property type="match status" value="1"/>
</dbReference>
<reference evidence="1 2" key="1">
    <citation type="submission" date="2016-10" db="EMBL/GenBank/DDBJ databases">
        <authorList>
            <person name="de Groot N.N."/>
        </authorList>
    </citation>
    <scope>NUCLEOTIDE SEQUENCE [LARGE SCALE GENOMIC DNA]</scope>
    <source>
        <strain evidence="1 2">DSM 22126</strain>
    </source>
</reference>
<evidence type="ECO:0000313" key="2">
    <source>
        <dbReference type="Proteomes" id="UP000185663"/>
    </source>
</evidence>
<dbReference type="eggNOG" id="ENOG5032SM3">
    <property type="taxonomic scope" value="Bacteria"/>
</dbReference>
<accession>A0A1H1RJJ4</accession>
<dbReference type="EMBL" id="LT629776">
    <property type="protein sequence ID" value="SDS35823.1"/>
    <property type="molecule type" value="Genomic_DNA"/>
</dbReference>
<name>A0A1H1RJJ4_9CELL</name>
<evidence type="ECO:0000313" key="1">
    <source>
        <dbReference type="EMBL" id="SDS35823.1"/>
    </source>
</evidence>
<dbReference type="InterPro" id="IPR021903">
    <property type="entry name" value="DUF3515"/>
</dbReference>
<evidence type="ECO:0008006" key="3">
    <source>
        <dbReference type="Google" id="ProtNLM"/>
    </source>
</evidence>
<dbReference type="AlphaFoldDB" id="A0A1H1RJJ4"/>
<sequence length="180" mass="18377">MHAHHPVARPSRRSAAAVLLVATSGVVLTGCAPTIGVPAAEDATDPVCASIVLSVPDELAGLPQVPTNSQATTAWGEPGAAITLRCGVEPPGPTAEAPCLTVESSSGDVDWLAAPDDEGTWTFVTYGRDPAVEVQVPPAITEDRSTSFVADLNRAVSEAPATRTCVGLEDVKTAAPDAEE</sequence>
<keyword evidence="2" id="KW-1185">Reference proteome</keyword>
<proteinExistence type="predicted"/>
<dbReference type="RefSeq" id="WP_231959131.1">
    <property type="nucleotide sequence ID" value="NZ_LT629776.1"/>
</dbReference>
<protein>
    <recommendedName>
        <fullName evidence="3">DUF3515 domain-containing protein</fullName>
    </recommendedName>
</protein>
<organism evidence="1 2">
    <name type="scientific">Paraoerskovia marina</name>
    <dbReference type="NCBI Taxonomy" id="545619"/>
    <lineage>
        <taxon>Bacteria</taxon>
        <taxon>Bacillati</taxon>
        <taxon>Actinomycetota</taxon>
        <taxon>Actinomycetes</taxon>
        <taxon>Micrococcales</taxon>
        <taxon>Cellulomonadaceae</taxon>
        <taxon>Paraoerskovia</taxon>
    </lineage>
</organism>
<gene>
    <name evidence="1" type="ORF">SAMN04489860_1374</name>
</gene>